<organism evidence="4 5">
    <name type="scientific">Actinoplanes italicus</name>
    <dbReference type="NCBI Taxonomy" id="113567"/>
    <lineage>
        <taxon>Bacteria</taxon>
        <taxon>Bacillati</taxon>
        <taxon>Actinomycetota</taxon>
        <taxon>Actinomycetes</taxon>
        <taxon>Micromonosporales</taxon>
        <taxon>Micromonosporaceae</taxon>
        <taxon>Actinoplanes</taxon>
    </lineage>
</organism>
<evidence type="ECO:0000313" key="4">
    <source>
        <dbReference type="EMBL" id="PRX20747.1"/>
    </source>
</evidence>
<gene>
    <name evidence="4" type="ORF">CLV67_10724</name>
</gene>
<feature type="compositionally biased region" description="Low complexity" evidence="2">
    <location>
        <begin position="283"/>
        <end position="306"/>
    </location>
</feature>
<keyword evidence="1" id="KW-0862">Zinc</keyword>
<feature type="region of interest" description="Disordered" evidence="2">
    <location>
        <begin position="175"/>
        <end position="241"/>
    </location>
</feature>
<keyword evidence="1" id="KW-0479">Metal-binding</keyword>
<dbReference type="EMBL" id="PVMZ01000007">
    <property type="protein sequence ID" value="PRX20747.1"/>
    <property type="molecule type" value="Genomic_DNA"/>
</dbReference>
<proteinExistence type="predicted"/>
<feature type="compositionally biased region" description="Gly residues" evidence="2">
    <location>
        <begin position="198"/>
        <end position="209"/>
    </location>
</feature>
<dbReference type="GO" id="GO:0008270">
    <property type="term" value="F:zinc ion binding"/>
    <property type="evidence" value="ECO:0007669"/>
    <property type="project" value="UniProtKB-KW"/>
</dbReference>
<dbReference type="InterPro" id="IPR007527">
    <property type="entry name" value="Znf_SWIM"/>
</dbReference>
<sequence>MTDFSPAFLGMFESLRMGPTFARGRRDERAGHVRSLTVSGSLVVALVRGPDDPAAFRARIAVRAFGASEWARVETSLVAEARYLADLLDGRMPPGIEEIFAGAGLSLLPLSIDEVAMDCTCERWPMPCAHLAATCYALARAFETDPFEVFTWRGRPRDELLMRLRRLREAAAVDASGSGGSFGGRGPTGFDGSSAGRGSAGSGGSGGFPDGADHDIHGRHGPVDGGHRGAGRAGDGSAAARHPAADPLIFWGFARPARPENDEGAARPGVAGDLSETGGRAGHAGPAAARVRSAASGADRSAAPPATGDGADLRGTRPAVGGEGAGAGRSAVGGDGAGAGAASAGGDAGRGVGVRPDALLDQLDAPGLSHLGQPIAEVLRVAYLALPDTERSG</sequence>
<reference evidence="4 5" key="1">
    <citation type="submission" date="2018-03" db="EMBL/GenBank/DDBJ databases">
        <title>Genomic Encyclopedia of Archaeal and Bacterial Type Strains, Phase II (KMG-II): from individual species to whole genera.</title>
        <authorList>
            <person name="Goeker M."/>
        </authorList>
    </citation>
    <scope>NUCLEOTIDE SEQUENCE [LARGE SCALE GENOMIC DNA]</scope>
    <source>
        <strain evidence="4 5">DSM 43146</strain>
    </source>
</reference>
<feature type="compositionally biased region" description="Basic and acidic residues" evidence="2">
    <location>
        <begin position="211"/>
        <end position="227"/>
    </location>
</feature>
<dbReference type="PROSITE" id="PS50966">
    <property type="entry name" value="ZF_SWIM"/>
    <property type="match status" value="1"/>
</dbReference>
<dbReference type="AlphaFoldDB" id="A0A2T0KBZ6"/>
<dbReference type="Proteomes" id="UP000239415">
    <property type="component" value="Unassembled WGS sequence"/>
</dbReference>
<feature type="compositionally biased region" description="Gly residues" evidence="2">
    <location>
        <begin position="321"/>
        <end position="339"/>
    </location>
</feature>
<feature type="region of interest" description="Disordered" evidence="2">
    <location>
        <begin position="259"/>
        <end position="354"/>
    </location>
</feature>
<protein>
    <recommendedName>
        <fullName evidence="3">SWIM-type domain-containing protein</fullName>
    </recommendedName>
</protein>
<accession>A0A2T0KBZ6</accession>
<dbReference type="PANTHER" id="PTHR38133">
    <property type="entry name" value="SLR1429 PROTEIN"/>
    <property type="match status" value="1"/>
</dbReference>
<evidence type="ECO:0000313" key="5">
    <source>
        <dbReference type="Proteomes" id="UP000239415"/>
    </source>
</evidence>
<name>A0A2T0KBZ6_9ACTN</name>
<feature type="compositionally biased region" description="Gly residues" evidence="2">
    <location>
        <begin position="177"/>
        <end position="189"/>
    </location>
</feature>
<keyword evidence="1" id="KW-0863">Zinc-finger</keyword>
<evidence type="ECO:0000256" key="2">
    <source>
        <dbReference type="SAM" id="MobiDB-lite"/>
    </source>
</evidence>
<keyword evidence="5" id="KW-1185">Reference proteome</keyword>
<dbReference type="PANTHER" id="PTHR38133:SF1">
    <property type="entry name" value="SLR1429 PROTEIN"/>
    <property type="match status" value="1"/>
</dbReference>
<evidence type="ECO:0000259" key="3">
    <source>
        <dbReference type="PROSITE" id="PS50966"/>
    </source>
</evidence>
<comment type="caution">
    <text evidence="4">The sequence shown here is derived from an EMBL/GenBank/DDBJ whole genome shotgun (WGS) entry which is preliminary data.</text>
</comment>
<evidence type="ECO:0000256" key="1">
    <source>
        <dbReference type="PROSITE-ProRule" id="PRU00325"/>
    </source>
</evidence>
<dbReference type="RefSeq" id="WP_239166391.1">
    <property type="nucleotide sequence ID" value="NZ_BOMO01000070.1"/>
</dbReference>
<feature type="domain" description="SWIM-type" evidence="3">
    <location>
        <begin position="108"/>
        <end position="139"/>
    </location>
</feature>